<proteinExistence type="predicted"/>
<comment type="caution">
    <text evidence="1">The sequence shown here is derived from an EMBL/GenBank/DDBJ whole genome shotgun (WGS) entry which is preliminary data.</text>
</comment>
<protein>
    <submittedName>
        <fullName evidence="1">Uncharacterized protein</fullName>
    </submittedName>
</protein>
<dbReference type="AlphaFoldDB" id="A0A3M7S456"/>
<evidence type="ECO:0000313" key="1">
    <source>
        <dbReference type="EMBL" id="RNA30410.1"/>
    </source>
</evidence>
<organism evidence="1 2">
    <name type="scientific">Brachionus plicatilis</name>
    <name type="common">Marine rotifer</name>
    <name type="synonym">Brachionus muelleri</name>
    <dbReference type="NCBI Taxonomy" id="10195"/>
    <lineage>
        <taxon>Eukaryota</taxon>
        <taxon>Metazoa</taxon>
        <taxon>Spiralia</taxon>
        <taxon>Gnathifera</taxon>
        <taxon>Rotifera</taxon>
        <taxon>Eurotatoria</taxon>
        <taxon>Monogononta</taxon>
        <taxon>Pseudotrocha</taxon>
        <taxon>Ploima</taxon>
        <taxon>Brachionidae</taxon>
        <taxon>Brachionus</taxon>
    </lineage>
</organism>
<gene>
    <name evidence="1" type="ORF">BpHYR1_041119</name>
</gene>
<dbReference type="EMBL" id="REGN01002089">
    <property type="protein sequence ID" value="RNA30410.1"/>
    <property type="molecule type" value="Genomic_DNA"/>
</dbReference>
<keyword evidence="2" id="KW-1185">Reference proteome</keyword>
<accession>A0A3M7S456</accession>
<reference evidence="1 2" key="1">
    <citation type="journal article" date="2018" name="Sci. Rep.">
        <title>Genomic signatures of local adaptation to the degree of environmental predictability in rotifers.</title>
        <authorList>
            <person name="Franch-Gras L."/>
            <person name="Hahn C."/>
            <person name="Garcia-Roger E.M."/>
            <person name="Carmona M.J."/>
            <person name="Serra M."/>
            <person name="Gomez A."/>
        </authorList>
    </citation>
    <scope>NUCLEOTIDE SEQUENCE [LARGE SCALE GENOMIC DNA]</scope>
    <source>
        <strain evidence="1">HYR1</strain>
    </source>
</reference>
<evidence type="ECO:0000313" key="2">
    <source>
        <dbReference type="Proteomes" id="UP000276133"/>
    </source>
</evidence>
<name>A0A3M7S456_BRAPC</name>
<sequence length="73" mass="8866">MFFQFFNKLIKLKNDSKFRLKSDLNMIAKIYLFLKNSKFFNWNNFILNIVIAFNFFPQIKKSLNNINDFESNS</sequence>
<dbReference type="Proteomes" id="UP000276133">
    <property type="component" value="Unassembled WGS sequence"/>
</dbReference>